<dbReference type="Gene3D" id="3.30.70.250">
    <property type="entry name" value="Malonyl-CoA ACP transacylase, ACP-binding"/>
    <property type="match status" value="1"/>
</dbReference>
<evidence type="ECO:0000313" key="4">
    <source>
        <dbReference type="EMBL" id="EID52353.1"/>
    </source>
</evidence>
<name>I0UWV0_9PSEU</name>
<keyword evidence="2 4" id="KW-0012">Acyltransferase</keyword>
<dbReference type="InterPro" id="IPR016035">
    <property type="entry name" value="Acyl_Trfase/lysoPLipase"/>
</dbReference>
<accession>I0UWV0</accession>
<dbReference type="GO" id="GO:0004312">
    <property type="term" value="F:fatty acid synthase activity"/>
    <property type="evidence" value="ECO:0007669"/>
    <property type="project" value="TreeGrafter"/>
</dbReference>
<dbReference type="InterPro" id="IPR016036">
    <property type="entry name" value="Malonyl_transacylase_ACP-bd"/>
</dbReference>
<proteinExistence type="predicted"/>
<dbReference type="Proteomes" id="UP000004691">
    <property type="component" value="Unassembled WGS sequence"/>
</dbReference>
<dbReference type="OrthoDB" id="9778690at2"/>
<dbReference type="PANTHER" id="PTHR43775:SF51">
    <property type="entry name" value="INACTIVE PHENOLPHTHIOCEROL SYNTHESIS POLYKETIDE SYNTHASE TYPE I PKS1-RELATED"/>
    <property type="match status" value="1"/>
</dbReference>
<dbReference type="AlphaFoldDB" id="I0UWV0"/>
<dbReference type="STRING" id="882086.SacxiDRAFT_0068"/>
<feature type="non-terminal residue" evidence="4">
    <location>
        <position position="1"/>
    </location>
</feature>
<evidence type="ECO:0000256" key="2">
    <source>
        <dbReference type="ARBA" id="ARBA00023315"/>
    </source>
</evidence>
<evidence type="ECO:0000256" key="1">
    <source>
        <dbReference type="ARBA" id="ARBA00022679"/>
    </source>
</evidence>
<dbReference type="GO" id="GO:0006633">
    <property type="term" value="P:fatty acid biosynthetic process"/>
    <property type="evidence" value="ECO:0007669"/>
    <property type="project" value="TreeGrafter"/>
</dbReference>
<keyword evidence="5" id="KW-1185">Reference proteome</keyword>
<feature type="domain" description="Malonyl-CoA:ACP transacylase (MAT)" evidence="3">
    <location>
        <begin position="112"/>
        <end position="347"/>
    </location>
</feature>
<dbReference type="InterPro" id="IPR001227">
    <property type="entry name" value="Ac_transferase_dom_sf"/>
</dbReference>
<dbReference type="Gene3D" id="3.30.70.3290">
    <property type="match status" value="1"/>
</dbReference>
<dbReference type="HOGENOM" id="CLU_800578_0_0_11"/>
<dbReference type="SMART" id="SM00827">
    <property type="entry name" value="PKS_AT"/>
    <property type="match status" value="1"/>
</dbReference>
<dbReference type="Pfam" id="PF22621">
    <property type="entry name" value="CurL-like_PKS_C"/>
    <property type="match status" value="1"/>
</dbReference>
<dbReference type="EMBL" id="JH636049">
    <property type="protein sequence ID" value="EID52353.1"/>
    <property type="molecule type" value="Genomic_DNA"/>
</dbReference>
<feature type="non-terminal residue" evidence="4">
    <location>
        <position position="347"/>
    </location>
</feature>
<sequence length="347" mass="35268">AADTADTTAADSVPTGEAPLPWVLSAQSKPALREQAARLAAHLTAHPAATLPEIGAALATSRAELEHRAVVFGADRDTMSAGLSALAANRADASVIVGRAATGLGSVGSVWVFPGQGAQWVGMAADLIGTDEVFTTALVECESALVPWVDFSVSEVLGGADEELLGRVDVVQPVLWAVMVALAAVWRARGVAPSVVVGHSQGEIAAATVAGLLSVAEGARLVATRSRLIADRLSGRGAMLAVDLGQAEATELAAEADGRAAPTSENRDTMGGSVAVAVVNGPGQTVLSGDRSVLESVAAECAERGVRVRWLPVDYASHSPQVAAVREEWLATAGGSGNHTRHGADGF</sequence>
<dbReference type="InterPro" id="IPR014043">
    <property type="entry name" value="Acyl_transferase_dom"/>
</dbReference>
<evidence type="ECO:0000259" key="3">
    <source>
        <dbReference type="SMART" id="SM00827"/>
    </source>
</evidence>
<evidence type="ECO:0000313" key="5">
    <source>
        <dbReference type="Proteomes" id="UP000004691"/>
    </source>
</evidence>
<dbReference type="SUPFAM" id="SSF55048">
    <property type="entry name" value="Probable ACP-binding domain of malonyl-CoA ACP transacylase"/>
    <property type="match status" value="1"/>
</dbReference>
<dbReference type="InterPro" id="IPR050091">
    <property type="entry name" value="PKS_NRPS_Biosynth_Enz"/>
</dbReference>
<organism evidence="4 5">
    <name type="scientific">Saccharomonospora xinjiangensis XJ-54</name>
    <dbReference type="NCBI Taxonomy" id="882086"/>
    <lineage>
        <taxon>Bacteria</taxon>
        <taxon>Bacillati</taxon>
        <taxon>Actinomycetota</taxon>
        <taxon>Actinomycetes</taxon>
        <taxon>Pseudonocardiales</taxon>
        <taxon>Pseudonocardiaceae</taxon>
        <taxon>Saccharomonospora</taxon>
    </lineage>
</organism>
<dbReference type="PANTHER" id="PTHR43775">
    <property type="entry name" value="FATTY ACID SYNTHASE"/>
    <property type="match status" value="1"/>
</dbReference>
<dbReference type="SUPFAM" id="SSF52151">
    <property type="entry name" value="FabD/lysophospholipase-like"/>
    <property type="match status" value="1"/>
</dbReference>
<dbReference type="Gene3D" id="3.40.366.10">
    <property type="entry name" value="Malonyl-Coenzyme A Acyl Carrier Protein, domain 2"/>
    <property type="match status" value="1"/>
</dbReference>
<keyword evidence="1 4" id="KW-0808">Transferase</keyword>
<gene>
    <name evidence="4" type="ORF">SacxiDRAFT_0068</name>
</gene>
<reference evidence="4 5" key="1">
    <citation type="submission" date="2012-01" db="EMBL/GenBank/DDBJ databases">
        <title>Improved High-Quality Draft sequence of Saccharomonospora xinjiangensis XJ-54.</title>
        <authorList>
            <consortium name="US DOE Joint Genome Institute"/>
            <person name="Lucas S."/>
            <person name="Han J."/>
            <person name="Lapidus A."/>
            <person name="Cheng J.-F."/>
            <person name="Goodwin L."/>
            <person name="Pitluck S."/>
            <person name="Peters L."/>
            <person name="Mikhailova N."/>
            <person name="Teshima H."/>
            <person name="Detter J.C."/>
            <person name="Han C."/>
            <person name="Tapia R."/>
            <person name="Land M."/>
            <person name="Hauser L."/>
            <person name="Kyrpides N."/>
            <person name="Ivanova N."/>
            <person name="Pagani I."/>
            <person name="Brambilla E.-M."/>
            <person name="Klenk H.-P."/>
            <person name="Woyke T."/>
        </authorList>
    </citation>
    <scope>NUCLEOTIDE SEQUENCE [LARGE SCALE GENOMIC DNA]</scope>
    <source>
        <strain evidence="4 5">XJ-54</strain>
    </source>
</reference>
<dbReference type="eggNOG" id="COG3321">
    <property type="taxonomic scope" value="Bacteria"/>
</dbReference>
<dbReference type="Pfam" id="PF00698">
    <property type="entry name" value="Acyl_transf_1"/>
    <property type="match status" value="1"/>
</dbReference>
<protein>
    <submittedName>
        <fullName evidence="4">Acyltransferase family protein</fullName>
    </submittedName>
</protein>